<evidence type="ECO:0000256" key="2">
    <source>
        <dbReference type="ARBA" id="ARBA00022801"/>
    </source>
</evidence>
<dbReference type="SUPFAM" id="SSF53474">
    <property type="entry name" value="alpha/beta-Hydrolases"/>
    <property type="match status" value="1"/>
</dbReference>
<accession>A0A8T9C0Q5</accession>
<feature type="region of interest" description="Disordered" evidence="3">
    <location>
        <begin position="566"/>
        <end position="594"/>
    </location>
</feature>
<keyword evidence="2" id="KW-0378">Hydrolase</keyword>
<dbReference type="Proteomes" id="UP000469558">
    <property type="component" value="Unassembled WGS sequence"/>
</dbReference>
<dbReference type="InterPro" id="IPR029058">
    <property type="entry name" value="AB_hydrolase_fold"/>
</dbReference>
<evidence type="ECO:0000259" key="5">
    <source>
        <dbReference type="Pfam" id="PF00135"/>
    </source>
</evidence>
<feature type="domain" description="Carboxylesterase type B" evidence="5">
    <location>
        <begin position="39"/>
        <end position="536"/>
    </location>
</feature>
<comment type="similarity">
    <text evidence="1">Belongs to the type-B carboxylesterase/lipase family.</text>
</comment>
<dbReference type="AlphaFoldDB" id="A0A8T9C0Q5"/>
<dbReference type="PANTHER" id="PTHR43142">
    <property type="entry name" value="CARBOXYLIC ESTER HYDROLASE"/>
    <property type="match status" value="1"/>
</dbReference>
<feature type="chain" id="PRO_5035785844" evidence="4">
    <location>
        <begin position="20"/>
        <end position="694"/>
    </location>
</feature>
<protein>
    <submittedName>
        <fullName evidence="6">Secreted lipase</fullName>
    </submittedName>
</protein>
<dbReference type="PANTHER" id="PTHR43142:SF1">
    <property type="entry name" value="CARBOXYLIC ESTER HYDROLASE"/>
    <property type="match status" value="1"/>
</dbReference>
<keyword evidence="4" id="KW-0732">Signal</keyword>
<dbReference type="EMBL" id="QGMK01001214">
    <property type="protein sequence ID" value="TVY71477.1"/>
    <property type="molecule type" value="Genomic_DNA"/>
</dbReference>
<comment type="caution">
    <text evidence="6">The sequence shown here is derived from an EMBL/GenBank/DDBJ whole genome shotgun (WGS) entry which is preliminary data.</text>
</comment>
<evidence type="ECO:0000256" key="1">
    <source>
        <dbReference type="ARBA" id="ARBA00005964"/>
    </source>
</evidence>
<dbReference type="GO" id="GO:0016787">
    <property type="term" value="F:hydrolase activity"/>
    <property type="evidence" value="ECO:0007669"/>
    <property type="project" value="UniProtKB-KW"/>
</dbReference>
<reference evidence="6 7" key="1">
    <citation type="submission" date="2018-05" db="EMBL/GenBank/DDBJ databases">
        <title>Genome sequencing and assembly of the regulated plant pathogen Lachnellula willkommii and related sister species for the development of diagnostic species identification markers.</title>
        <authorList>
            <person name="Giroux E."/>
            <person name="Bilodeau G."/>
        </authorList>
    </citation>
    <scope>NUCLEOTIDE SEQUENCE [LARGE SCALE GENOMIC DNA]</scope>
    <source>
        <strain evidence="6 7">CBS 268.59</strain>
    </source>
</reference>
<keyword evidence="7" id="KW-1185">Reference proteome</keyword>
<evidence type="ECO:0000313" key="7">
    <source>
        <dbReference type="Proteomes" id="UP000469558"/>
    </source>
</evidence>
<evidence type="ECO:0000313" key="6">
    <source>
        <dbReference type="EMBL" id="TVY71477.1"/>
    </source>
</evidence>
<dbReference type="InterPro" id="IPR002018">
    <property type="entry name" value="CarbesteraseB"/>
</dbReference>
<evidence type="ECO:0000256" key="4">
    <source>
        <dbReference type="SAM" id="SignalP"/>
    </source>
</evidence>
<dbReference type="Pfam" id="PF00135">
    <property type="entry name" value="COesterase"/>
    <property type="match status" value="1"/>
</dbReference>
<proteinExistence type="inferred from homology"/>
<dbReference type="Gene3D" id="3.40.50.1820">
    <property type="entry name" value="alpha/beta hydrolase"/>
    <property type="match status" value="1"/>
</dbReference>
<dbReference type="OrthoDB" id="408631at2759"/>
<organism evidence="6 7">
    <name type="scientific">Lachnellula suecica</name>
    <dbReference type="NCBI Taxonomy" id="602035"/>
    <lineage>
        <taxon>Eukaryota</taxon>
        <taxon>Fungi</taxon>
        <taxon>Dikarya</taxon>
        <taxon>Ascomycota</taxon>
        <taxon>Pezizomycotina</taxon>
        <taxon>Leotiomycetes</taxon>
        <taxon>Helotiales</taxon>
        <taxon>Lachnaceae</taxon>
        <taxon>Lachnellula</taxon>
    </lineage>
</organism>
<name>A0A8T9C0Q5_9HELO</name>
<feature type="signal peptide" evidence="4">
    <location>
        <begin position="1"/>
        <end position="19"/>
    </location>
</feature>
<gene>
    <name evidence="6" type="ORF">LSUE1_G009046</name>
</gene>
<evidence type="ECO:0000256" key="3">
    <source>
        <dbReference type="SAM" id="MobiDB-lite"/>
    </source>
</evidence>
<sequence>MPPTWLCAALLGFLTQTKASPSVLISRSQVTYRGIVSNSIEHFQNIKFAKDTSGVRRFAPPELFNPPSRTVIDAALPGPACPQLQDAMPPFFSEEKEIGEDCLNLRIARPEGTTSDSKFPVVVWLHGGGVVKGSAYDSHFDPENLVKLSVASGKPIIYAAINYRLTIFGFARLPVLKDWKSLNVGMRDQRAGFQWIKDNIDAFGGDPEKITAFGLSAGGTFISLHPMAYGGTKGVPFQQAWMMSGPPGTALNLTSDATTQHTLAVAEKVGCGNFEAADGKTLDCLREIPMRDLLNAAMGYSMENHPPAGAFTFIPSLDEDLIPDRPSSLMTAGKFVKGMPLILGWCQDDGAINVGPGPLIQTEDDMIAPVKAFASHLSEDQLSSLFDLYPAIDFEEDMKNYDARRSSADPVISVHYFRVSRILRDLLFTCSSIEFGYQMTKHSRAIDPQYDGARLYTLNQSVLTPIWKGAGMPYVGVSHGSDTNYIFNGVFPEGIMSGEDEKLSGLMSQNLVNFAYHGDPNIASDSREYPNVWPPAHRISKGKSDVELANIDVQVFGGPYGTGSVAVSGSQDKANEKLEESDQEPQIEGSGDPLGAGMTQQILSDTLEFGAMKSSASQTRNRLIRKEKLLERCAYIVPLVIRQLGLQAFLDTLWIELRHDLVTQSDDDLFLILVDTDNESHLCEGGGCLVWEED</sequence>